<dbReference type="Proteomes" id="UP000595757">
    <property type="component" value="Chromosome"/>
</dbReference>
<protein>
    <submittedName>
        <fullName evidence="5">VWA domain-containing protein</fullName>
    </submittedName>
</protein>
<evidence type="ECO:0000256" key="2">
    <source>
        <dbReference type="SAM" id="Phobius"/>
    </source>
</evidence>
<dbReference type="SUPFAM" id="SSF53300">
    <property type="entry name" value="vWA-like"/>
    <property type="match status" value="1"/>
</dbReference>
<organism evidence="5 6">
    <name type="scientific">Corynebacterium striatum</name>
    <dbReference type="NCBI Taxonomy" id="43770"/>
    <lineage>
        <taxon>Bacteria</taxon>
        <taxon>Bacillati</taxon>
        <taxon>Actinomycetota</taxon>
        <taxon>Actinomycetes</taxon>
        <taxon>Mycobacteriales</taxon>
        <taxon>Corynebacteriaceae</taxon>
        <taxon>Corynebacterium</taxon>
    </lineage>
</organism>
<feature type="region of interest" description="Disordered" evidence="1">
    <location>
        <begin position="26"/>
        <end position="69"/>
    </location>
</feature>
<feature type="chain" id="PRO_5047231116" evidence="3">
    <location>
        <begin position="28"/>
        <end position="988"/>
    </location>
</feature>
<keyword evidence="2" id="KW-0812">Transmembrane</keyword>
<dbReference type="CDD" id="cd00198">
    <property type="entry name" value="vWFA"/>
    <property type="match status" value="1"/>
</dbReference>
<sequence>MRKLNRLLALSSTALLCGFAGSLGASAQEAPAPEQAPAPEAAPPAEQAPQEQAPPEQAPQASESSLSEASQKNLADFSSCIADKKSADLLFVLDQSQSLIGYQGEPATDGSHFRVDATKDIVNQLANLGKDAGADINVKLAGFGSGYYSEAGEYGGWTNVSGNAGALDKEIDAFRNKERTSDLETDYGLAYSGALKEFGDHDGSDCRAIVFFTDGAYVGVETGKDNAAARNILCTPDSTVSAFRQSNIRLFNVGLVPERDAKEQTDLLTDLAEGEGCGQGEPNGAFFNGGEDPAALFAAFRNLIPTSGGLNKEGTFTEQFDFFLDNSVDPVRLSAVPKTSVEEGKIIPTLTGPDGQTVELKPDTKKVAGADVEITTNDRLPGMVDVAMKKGGEGWAGKWTFGYKLEGGAEGEYQASMVMIPGLNLNLQRENGEKLSGGINSDQVIKAQLVDGGGQPRKLEGQGTLRAEFVPEEGETVTLLENAPIVDGNAVDIPLDKVENVAAGKLVTSVDITTKGVDNQPGSKLNPIKSETPLTITPVNMPSVGSAQVVSMTEKEVTIDVPVAGPGKVWLAEQSFGADEVTLPKGVDALKVTSQYDSADNALELAKGEEATLPVTLSAENMEDGALALKPTLSLQSAEDNQEAQLPLQLKGSMTTPLSKSAFGLAFVLAVLLGLLIPLAVLYFMKWFSGRIPESPRMFAKTIPVKKDGTSLIHTDTGKPFVVSKDEFQGAVPVDAAPRRANLGLYEAKVKMGLSPFTAAHVEIEKDGSISGKGKQSGGRAILPLAVQNNWFFVGNANDKDRGEIVLTIDTMAHAEKYGELSEEINRSAPVLFEQVQFPAPKEPKAPKGPKGEQGAQGVQARQNAPGANAPVQQFPGQQGQSQQQPGQPGGFGQQGGFGQPGQQGGFGHPGGQSGFGQPGPQGGFGQPGNQGGQPGGFGHPGGQSGFGQPGPQGGFGHPGPQGGFGQPGNGPSGNNGGWPQGPSFGNN</sequence>
<dbReference type="InterPro" id="IPR036465">
    <property type="entry name" value="vWFA_dom_sf"/>
</dbReference>
<feature type="signal peptide" evidence="3">
    <location>
        <begin position="1"/>
        <end position="27"/>
    </location>
</feature>
<proteinExistence type="predicted"/>
<dbReference type="Gene3D" id="3.40.50.410">
    <property type="entry name" value="von Willebrand factor, type A domain"/>
    <property type="match status" value="1"/>
</dbReference>
<keyword evidence="3" id="KW-0732">Signal</keyword>
<gene>
    <name evidence="5" type="ORF">I6I72_06350</name>
</gene>
<evidence type="ECO:0000313" key="6">
    <source>
        <dbReference type="Proteomes" id="UP000595757"/>
    </source>
</evidence>
<feature type="compositionally biased region" description="Low complexity" evidence="1">
    <location>
        <begin position="43"/>
        <end position="69"/>
    </location>
</feature>
<dbReference type="PROSITE" id="PS50234">
    <property type="entry name" value="VWFA"/>
    <property type="match status" value="1"/>
</dbReference>
<reference evidence="5 6" key="1">
    <citation type="submission" date="2021-01" db="EMBL/GenBank/DDBJ databases">
        <title>FDA dAtabase for Regulatory Grade micrObial Sequences (FDA-ARGOS): Supporting development and validation of Infectious Disease Dx tests.</title>
        <authorList>
            <person name="Sproer C."/>
            <person name="Gronow S."/>
            <person name="Severitt S."/>
            <person name="Schroder I."/>
            <person name="Tallon L."/>
            <person name="Sadzewicz L."/>
            <person name="Zhao X."/>
            <person name="Boylan J."/>
            <person name="Ott S."/>
            <person name="Bowen H."/>
            <person name="Vavikolanu K."/>
            <person name="Mehta A."/>
            <person name="Aluvathingal J."/>
            <person name="Nadendla S."/>
            <person name="Lowell S."/>
            <person name="Myers T."/>
            <person name="Yan Y."/>
            <person name="Sichtig H."/>
        </authorList>
    </citation>
    <scope>NUCLEOTIDE SEQUENCE [LARGE SCALE GENOMIC DNA]</scope>
    <source>
        <strain evidence="5 6">FDAARGOS_1115</strain>
    </source>
</reference>
<evidence type="ECO:0000256" key="1">
    <source>
        <dbReference type="SAM" id="MobiDB-lite"/>
    </source>
</evidence>
<keyword evidence="2" id="KW-0472">Membrane</keyword>
<dbReference type="InterPro" id="IPR002035">
    <property type="entry name" value="VWF_A"/>
</dbReference>
<dbReference type="EMBL" id="CP068158">
    <property type="protein sequence ID" value="QQU78113.1"/>
    <property type="molecule type" value="Genomic_DNA"/>
</dbReference>
<feature type="compositionally biased region" description="Low complexity" evidence="1">
    <location>
        <begin position="873"/>
        <end position="887"/>
    </location>
</feature>
<feature type="compositionally biased region" description="Gly residues" evidence="1">
    <location>
        <begin position="888"/>
        <end position="980"/>
    </location>
</feature>
<keyword evidence="2" id="KW-1133">Transmembrane helix</keyword>
<dbReference type="RefSeq" id="WP_201807713.1">
    <property type="nucleotide sequence ID" value="NZ_CP068158.1"/>
</dbReference>
<dbReference type="GeneID" id="72411602"/>
<feature type="transmembrane region" description="Helical" evidence="2">
    <location>
        <begin position="662"/>
        <end position="685"/>
    </location>
</feature>
<name>A0ABX7DIK6_CORST</name>
<accession>A0ABX7DIK6</accession>
<evidence type="ECO:0000256" key="3">
    <source>
        <dbReference type="SAM" id="SignalP"/>
    </source>
</evidence>
<feature type="domain" description="VWFA" evidence="4">
    <location>
        <begin position="88"/>
        <end position="272"/>
    </location>
</feature>
<evidence type="ECO:0000313" key="5">
    <source>
        <dbReference type="EMBL" id="QQU78113.1"/>
    </source>
</evidence>
<keyword evidence="6" id="KW-1185">Reference proteome</keyword>
<evidence type="ECO:0000259" key="4">
    <source>
        <dbReference type="PROSITE" id="PS50234"/>
    </source>
</evidence>
<feature type="region of interest" description="Disordered" evidence="1">
    <location>
        <begin position="840"/>
        <end position="988"/>
    </location>
</feature>